<protein>
    <submittedName>
        <fullName evidence="1">Uncharacterized protein</fullName>
    </submittedName>
</protein>
<dbReference type="AlphaFoldDB" id="A0A8S1RQN7"/>
<sequence length="124" mass="14780">MSIQLLKDMAYFEYINPIILTAFQLESGINLHPMIWNVRQKKYIQQSGYQGKICKGCGQNKYKVNSKLIKILYLYKCLFLKYSFELCFLKKQITQSIIKKLKEFFSQLLIAIYLLLKQLQFFLT</sequence>
<dbReference type="EMBL" id="CAJJDN010000210">
    <property type="protein sequence ID" value="CAD8129215.1"/>
    <property type="molecule type" value="Genomic_DNA"/>
</dbReference>
<comment type="caution">
    <text evidence="1">The sequence shown here is derived from an EMBL/GenBank/DDBJ whole genome shotgun (WGS) entry which is preliminary data.</text>
</comment>
<organism evidence="1 2">
    <name type="scientific">Paramecium sonneborni</name>
    <dbReference type="NCBI Taxonomy" id="65129"/>
    <lineage>
        <taxon>Eukaryota</taxon>
        <taxon>Sar</taxon>
        <taxon>Alveolata</taxon>
        <taxon>Ciliophora</taxon>
        <taxon>Intramacronucleata</taxon>
        <taxon>Oligohymenophorea</taxon>
        <taxon>Peniculida</taxon>
        <taxon>Parameciidae</taxon>
        <taxon>Paramecium</taxon>
    </lineage>
</organism>
<gene>
    <name evidence="1" type="ORF">PSON_ATCC_30995.1.T2100030</name>
</gene>
<evidence type="ECO:0000313" key="2">
    <source>
        <dbReference type="Proteomes" id="UP000692954"/>
    </source>
</evidence>
<proteinExistence type="predicted"/>
<name>A0A8S1RQN7_9CILI</name>
<evidence type="ECO:0000313" key="1">
    <source>
        <dbReference type="EMBL" id="CAD8129215.1"/>
    </source>
</evidence>
<keyword evidence="2" id="KW-1185">Reference proteome</keyword>
<dbReference type="Proteomes" id="UP000692954">
    <property type="component" value="Unassembled WGS sequence"/>
</dbReference>
<reference evidence="1" key="1">
    <citation type="submission" date="2021-01" db="EMBL/GenBank/DDBJ databases">
        <authorList>
            <consortium name="Genoscope - CEA"/>
            <person name="William W."/>
        </authorList>
    </citation>
    <scope>NUCLEOTIDE SEQUENCE</scope>
</reference>
<accession>A0A8S1RQN7</accession>